<dbReference type="OrthoDB" id="467509at2"/>
<evidence type="ECO:0008006" key="5">
    <source>
        <dbReference type="Google" id="ProtNLM"/>
    </source>
</evidence>
<name>A0A0F5YJ50_9CYAN</name>
<feature type="transmembrane region" description="Helical" evidence="2">
    <location>
        <begin position="78"/>
        <end position="99"/>
    </location>
</feature>
<gene>
    <name evidence="3" type="ORF">WN50_10095</name>
</gene>
<evidence type="ECO:0000313" key="3">
    <source>
        <dbReference type="EMBL" id="KKD38205.1"/>
    </source>
</evidence>
<evidence type="ECO:0000256" key="2">
    <source>
        <dbReference type="SAM" id="Phobius"/>
    </source>
</evidence>
<dbReference type="PANTHER" id="PTHR34575:SF1">
    <property type="entry name" value="PROTEIN PAM68, CHLOROPLASTIC"/>
    <property type="match status" value="1"/>
</dbReference>
<dbReference type="RefSeq" id="WP_046278410.1">
    <property type="nucleotide sequence ID" value="NZ_LATL02000098.1"/>
</dbReference>
<sequence>MSSERPRQRLPFEPAKNRKKAADQSQPTEPETPKNPPARSTRKSEKKQSPQPAKKGSASREESTIPEIVSQRMLFRMALLSGVPLFMAISIFIGSYFIIVNEVFILPNTAVLLASLGCFGLSVLGLSYGIFSTSWDEDRPGGVVGWQEFKLNIGRTVQAWKEARQESRAKIKN</sequence>
<keyword evidence="2" id="KW-0812">Transmembrane</keyword>
<dbReference type="Pfam" id="PF11947">
    <property type="entry name" value="DUF3464"/>
    <property type="match status" value="1"/>
</dbReference>
<comment type="caution">
    <text evidence="3">The sequence shown here is derived from an EMBL/GenBank/DDBJ whole genome shotgun (WGS) entry which is preliminary data.</text>
</comment>
<evidence type="ECO:0000313" key="4">
    <source>
        <dbReference type="Proteomes" id="UP000033607"/>
    </source>
</evidence>
<proteinExistence type="predicted"/>
<reference evidence="3 4" key="1">
    <citation type="submission" date="2015-06" db="EMBL/GenBank/DDBJ databases">
        <title>Draft genome assembly of filamentous brackish cyanobacterium Limnoraphis robusta strain CS-951.</title>
        <authorList>
            <person name="Willis A."/>
            <person name="Parks M."/>
            <person name="Burford M.A."/>
        </authorList>
    </citation>
    <scope>NUCLEOTIDE SEQUENCE [LARGE SCALE GENOMIC DNA]</scope>
    <source>
        <strain evidence="3 4">CS-951</strain>
    </source>
</reference>
<evidence type="ECO:0000256" key="1">
    <source>
        <dbReference type="SAM" id="MobiDB-lite"/>
    </source>
</evidence>
<dbReference type="Proteomes" id="UP000033607">
    <property type="component" value="Unassembled WGS sequence"/>
</dbReference>
<protein>
    <recommendedName>
        <fullName evidence="5">DUF3464 family protein</fullName>
    </recommendedName>
</protein>
<dbReference type="PATRIC" id="fig|1637645.4.peg.2026"/>
<organism evidence="3 4">
    <name type="scientific">Limnoraphis robusta CS-951</name>
    <dbReference type="NCBI Taxonomy" id="1637645"/>
    <lineage>
        <taxon>Bacteria</taxon>
        <taxon>Bacillati</taxon>
        <taxon>Cyanobacteriota</taxon>
        <taxon>Cyanophyceae</taxon>
        <taxon>Oscillatoriophycideae</taxon>
        <taxon>Oscillatoriales</taxon>
        <taxon>Sirenicapillariaceae</taxon>
        <taxon>Limnoraphis</taxon>
    </lineage>
</organism>
<keyword evidence="2" id="KW-1133">Transmembrane helix</keyword>
<dbReference type="InterPro" id="IPR021855">
    <property type="entry name" value="PAM68-like"/>
</dbReference>
<feature type="transmembrane region" description="Helical" evidence="2">
    <location>
        <begin position="111"/>
        <end position="131"/>
    </location>
</feature>
<feature type="region of interest" description="Disordered" evidence="1">
    <location>
        <begin position="1"/>
        <end position="63"/>
    </location>
</feature>
<dbReference type="PANTHER" id="PTHR34575">
    <property type="entry name" value="PROTEIN PAM68, CHLOROPLASTIC"/>
    <property type="match status" value="1"/>
</dbReference>
<keyword evidence="2" id="KW-0472">Membrane</keyword>
<dbReference type="AlphaFoldDB" id="A0A0F5YJ50"/>
<accession>A0A0F5YJ50</accession>
<dbReference type="EMBL" id="LATL02000098">
    <property type="protein sequence ID" value="KKD38205.1"/>
    <property type="molecule type" value="Genomic_DNA"/>
</dbReference>